<sequence length="203" mass="21463">MCVVENTENEGQNSAASSPRSIKGSLAFILDDEASTGKRSATTAQLDPIEPTDAKLKRPSISAHTISSLLTPLDGENEARDASTPTAPVARKGSKYCIVEGCVSRAKHARRCWKHGGSVKCKVAGCRNRAKTKGVCWSHGGGTICSADQCTTIAVSNGVCWAHGGGKRCITPGCSRPAYERTRNMCSMHYSTGFVTSLSAAKR</sequence>
<evidence type="ECO:0000313" key="7">
    <source>
        <dbReference type="Proteomes" id="UP000434957"/>
    </source>
</evidence>
<feature type="domain" description="WRKY19-like zinc finger" evidence="2">
    <location>
        <begin position="142"/>
        <end position="165"/>
    </location>
</feature>
<evidence type="ECO:0000313" key="5">
    <source>
        <dbReference type="EMBL" id="KAE9269385.1"/>
    </source>
</evidence>
<dbReference type="EMBL" id="QXFV01006304">
    <property type="protein sequence ID" value="KAE8961852.1"/>
    <property type="molecule type" value="Genomic_DNA"/>
</dbReference>
<dbReference type="AlphaFoldDB" id="A0A6A3GXL1"/>
<feature type="compositionally biased region" description="Polar residues" evidence="1">
    <location>
        <begin position="9"/>
        <end position="20"/>
    </location>
</feature>
<evidence type="ECO:0000313" key="3">
    <source>
        <dbReference type="EMBL" id="KAE8961727.1"/>
    </source>
</evidence>
<keyword evidence="7" id="KW-1185">Reference proteome</keyword>
<dbReference type="EMBL" id="QXFU01006201">
    <property type="protein sequence ID" value="KAE8961727.1"/>
    <property type="molecule type" value="Genomic_DNA"/>
</dbReference>
<dbReference type="Proteomes" id="UP000434957">
    <property type="component" value="Unassembled WGS sequence"/>
</dbReference>
<name>A0A6A3GXL1_9STRA</name>
<dbReference type="EMBL" id="QXFT01006319">
    <property type="protein sequence ID" value="KAE9269385.1"/>
    <property type="molecule type" value="Genomic_DNA"/>
</dbReference>
<protein>
    <recommendedName>
        <fullName evidence="2">WRKY19-like zinc finger domain-containing protein</fullName>
    </recommendedName>
</protein>
<feature type="region of interest" description="Disordered" evidence="1">
    <location>
        <begin position="34"/>
        <end position="88"/>
    </location>
</feature>
<dbReference type="Pfam" id="PF24906">
    <property type="entry name" value="Zf_WRKY19"/>
    <property type="match status" value="1"/>
</dbReference>
<reference evidence="6 8" key="1">
    <citation type="submission" date="2018-09" db="EMBL/GenBank/DDBJ databases">
        <title>Genomic investigation of the strawberry pathogen Phytophthora fragariae indicates pathogenicity is determined by transcriptional variation in three key races.</title>
        <authorList>
            <person name="Adams T.M."/>
            <person name="Armitage A.D."/>
            <person name="Sobczyk M.K."/>
            <person name="Bates H.J."/>
            <person name="Dunwell J.M."/>
            <person name="Nellist C.F."/>
            <person name="Harrison R.J."/>
        </authorList>
    </citation>
    <scope>NUCLEOTIDE SEQUENCE [LARGE SCALE GENOMIC DNA]</scope>
    <source>
        <strain evidence="4 6">SCRP249</strain>
        <strain evidence="3 8">SCRP324</strain>
        <strain evidence="5 7">SCRP333</strain>
    </source>
</reference>
<dbReference type="OrthoDB" id="160135at2759"/>
<dbReference type="InterPro" id="IPR056866">
    <property type="entry name" value="Znf_WRKY19"/>
</dbReference>
<evidence type="ECO:0000256" key="1">
    <source>
        <dbReference type="SAM" id="MobiDB-lite"/>
    </source>
</evidence>
<dbReference type="Proteomes" id="UP000435112">
    <property type="component" value="Unassembled WGS sequence"/>
</dbReference>
<evidence type="ECO:0000313" key="4">
    <source>
        <dbReference type="EMBL" id="KAE8961852.1"/>
    </source>
</evidence>
<organism evidence="3 8">
    <name type="scientific">Phytophthora rubi</name>
    <dbReference type="NCBI Taxonomy" id="129364"/>
    <lineage>
        <taxon>Eukaryota</taxon>
        <taxon>Sar</taxon>
        <taxon>Stramenopiles</taxon>
        <taxon>Oomycota</taxon>
        <taxon>Peronosporomycetes</taxon>
        <taxon>Peronosporales</taxon>
        <taxon>Peronosporaceae</taxon>
        <taxon>Phytophthora</taxon>
    </lineage>
</organism>
<evidence type="ECO:0000259" key="2">
    <source>
        <dbReference type="Pfam" id="PF24906"/>
    </source>
</evidence>
<gene>
    <name evidence="4" type="ORF">PR001_g29908</name>
    <name evidence="3" type="ORF">PR002_g29811</name>
    <name evidence="5" type="ORF">PR003_g31162</name>
</gene>
<feature type="region of interest" description="Disordered" evidence="1">
    <location>
        <begin position="1"/>
        <end position="20"/>
    </location>
</feature>
<dbReference type="PANTHER" id="PTHR31827">
    <property type="entry name" value="EMB|CAB89363.1"/>
    <property type="match status" value="1"/>
</dbReference>
<evidence type="ECO:0000313" key="8">
    <source>
        <dbReference type="Proteomes" id="UP000435112"/>
    </source>
</evidence>
<comment type="caution">
    <text evidence="3">The sequence shown here is derived from an EMBL/GenBank/DDBJ whole genome shotgun (WGS) entry which is preliminary data.</text>
</comment>
<proteinExistence type="predicted"/>
<dbReference type="Proteomes" id="UP000429607">
    <property type="component" value="Unassembled WGS sequence"/>
</dbReference>
<evidence type="ECO:0000313" key="6">
    <source>
        <dbReference type="Proteomes" id="UP000429607"/>
    </source>
</evidence>
<accession>A0A6A3GXL1</accession>
<dbReference type="PANTHER" id="PTHR31827:SF1">
    <property type="entry name" value="EMB|CAB89363.1"/>
    <property type="match status" value="1"/>
</dbReference>